<evidence type="ECO:0000259" key="8">
    <source>
        <dbReference type="PROSITE" id="PS51294"/>
    </source>
</evidence>
<evidence type="ECO:0000256" key="5">
    <source>
        <dbReference type="ARBA" id="ARBA00023163"/>
    </source>
</evidence>
<dbReference type="Pfam" id="PF14379">
    <property type="entry name" value="Myb_CC_LHEQLE"/>
    <property type="match status" value="1"/>
</dbReference>
<evidence type="ECO:0000313" key="9">
    <source>
        <dbReference type="EMBL" id="KAK7367039.1"/>
    </source>
</evidence>
<evidence type="ECO:0000256" key="6">
    <source>
        <dbReference type="ARBA" id="ARBA00023242"/>
    </source>
</evidence>
<keyword evidence="10" id="KW-1185">Reference proteome</keyword>
<dbReference type="Proteomes" id="UP001374584">
    <property type="component" value="Unassembled WGS sequence"/>
</dbReference>
<dbReference type="InterPro" id="IPR017930">
    <property type="entry name" value="Myb_dom"/>
</dbReference>
<keyword evidence="4 7" id="KW-0175">Coiled coil</keyword>
<evidence type="ECO:0000256" key="7">
    <source>
        <dbReference type="SAM" id="Coils"/>
    </source>
</evidence>
<dbReference type="SUPFAM" id="SSF46689">
    <property type="entry name" value="Homeodomain-like"/>
    <property type="match status" value="1"/>
</dbReference>
<dbReference type="InterPro" id="IPR009057">
    <property type="entry name" value="Homeodomain-like_sf"/>
</dbReference>
<dbReference type="EMBL" id="JAYMYR010000004">
    <property type="protein sequence ID" value="KAK7367039.1"/>
    <property type="molecule type" value="Genomic_DNA"/>
</dbReference>
<comment type="caution">
    <text evidence="9">The sequence shown here is derived from an EMBL/GenBank/DDBJ whole genome shotgun (WGS) entry which is preliminary data.</text>
</comment>
<reference evidence="9 10" key="1">
    <citation type="submission" date="2024-01" db="EMBL/GenBank/DDBJ databases">
        <title>The genomes of 5 underutilized Papilionoideae crops provide insights into root nodulation and disease resistanc.</title>
        <authorList>
            <person name="Jiang F."/>
        </authorList>
    </citation>
    <scope>NUCLEOTIDE SEQUENCE [LARGE SCALE GENOMIC DNA]</scope>
    <source>
        <strain evidence="9">JINMINGXINNONG_FW02</strain>
        <tissue evidence="9">Leaves</tissue>
    </source>
</reference>
<keyword evidence="3" id="KW-0805">Transcription regulation</keyword>
<dbReference type="InterPro" id="IPR025756">
    <property type="entry name" value="Myb_CC_LHEQLE"/>
</dbReference>
<dbReference type="FunFam" id="1.10.10.60:FF:000002">
    <property type="entry name" value="Myb family transcription factor"/>
    <property type="match status" value="1"/>
</dbReference>
<dbReference type="Pfam" id="PF00249">
    <property type="entry name" value="Myb_DNA-binding"/>
    <property type="match status" value="1"/>
</dbReference>
<feature type="domain" description="HTH myb-type" evidence="8">
    <location>
        <begin position="18"/>
        <end position="78"/>
    </location>
</feature>
<comment type="subcellular location">
    <subcellularLocation>
        <location evidence="1">Nucleus</location>
    </subcellularLocation>
</comment>
<evidence type="ECO:0000256" key="2">
    <source>
        <dbReference type="ARBA" id="ARBA00006783"/>
    </source>
</evidence>
<name>A0AAN9RDB8_PHACN</name>
<dbReference type="PANTHER" id="PTHR31499:SF23">
    <property type="entry name" value="MYB FAMILY TRANSCRIPTION FACTOR PHL11"/>
    <property type="match status" value="1"/>
</dbReference>
<dbReference type="PANTHER" id="PTHR31499">
    <property type="entry name" value="MYB FAMILY TRANSCRIPTION FACTOR PHL11"/>
    <property type="match status" value="1"/>
</dbReference>
<dbReference type="InterPro" id="IPR046955">
    <property type="entry name" value="PHR1-like"/>
</dbReference>
<keyword evidence="6" id="KW-0539">Nucleus</keyword>
<sequence length="335" mass="37945">MEGGGRESYNGVVMTMTRDPKPRLRWTADLHDRFVDAVTKLGGPNKATPKSVLRLMGLKGLTLYHLKSHLQKYRLGQQARKENEELNKENSRCSFVNFSNRSSGPNTSYRGDNEGGEIPIAEALRHQIEVQKRLEEQLEVQKKLQMRIEAQGKYLQAVLEKAQRTLSLDGSGSLEASRAQLTEFNSALSNFMENMNKDSKENIIEVTDFYNKNHGSDFHYEEVGREQNRDQKPKIEGGSIQFDLNIKGSNDLVSAGGAEMDVNMISYRGLMLKYQSQTLFKIHAIQLKMVTLVFLFSLPSSNACNCNINNNRGDHYFLLSSGIQMKNKISQLQQT</sequence>
<dbReference type="AlphaFoldDB" id="A0AAN9RDB8"/>
<keyword evidence="5" id="KW-0804">Transcription</keyword>
<evidence type="ECO:0000313" key="10">
    <source>
        <dbReference type="Proteomes" id="UP001374584"/>
    </source>
</evidence>
<feature type="coiled-coil region" evidence="7">
    <location>
        <begin position="121"/>
        <end position="151"/>
    </location>
</feature>
<dbReference type="GO" id="GO:0005634">
    <property type="term" value="C:nucleus"/>
    <property type="evidence" value="ECO:0007669"/>
    <property type="project" value="UniProtKB-SubCell"/>
</dbReference>
<dbReference type="InterPro" id="IPR001005">
    <property type="entry name" value="SANT/Myb"/>
</dbReference>
<organism evidence="9 10">
    <name type="scientific">Phaseolus coccineus</name>
    <name type="common">Scarlet runner bean</name>
    <name type="synonym">Phaseolus multiflorus</name>
    <dbReference type="NCBI Taxonomy" id="3886"/>
    <lineage>
        <taxon>Eukaryota</taxon>
        <taxon>Viridiplantae</taxon>
        <taxon>Streptophyta</taxon>
        <taxon>Embryophyta</taxon>
        <taxon>Tracheophyta</taxon>
        <taxon>Spermatophyta</taxon>
        <taxon>Magnoliopsida</taxon>
        <taxon>eudicotyledons</taxon>
        <taxon>Gunneridae</taxon>
        <taxon>Pentapetalae</taxon>
        <taxon>rosids</taxon>
        <taxon>fabids</taxon>
        <taxon>Fabales</taxon>
        <taxon>Fabaceae</taxon>
        <taxon>Papilionoideae</taxon>
        <taxon>50 kb inversion clade</taxon>
        <taxon>NPAAA clade</taxon>
        <taxon>indigoferoid/millettioid clade</taxon>
        <taxon>Phaseoleae</taxon>
        <taxon>Phaseolus</taxon>
    </lineage>
</organism>
<evidence type="ECO:0000256" key="3">
    <source>
        <dbReference type="ARBA" id="ARBA00023015"/>
    </source>
</evidence>
<accession>A0AAN9RDB8</accession>
<proteinExistence type="inferred from homology"/>
<gene>
    <name evidence="9" type="ORF">VNO80_09045</name>
</gene>
<evidence type="ECO:0000256" key="1">
    <source>
        <dbReference type="ARBA" id="ARBA00004123"/>
    </source>
</evidence>
<dbReference type="Gene3D" id="1.10.10.60">
    <property type="entry name" value="Homeodomain-like"/>
    <property type="match status" value="1"/>
</dbReference>
<comment type="similarity">
    <text evidence="2">Belongs to the MYB-CC family.</text>
</comment>
<dbReference type="GO" id="GO:0003677">
    <property type="term" value="F:DNA binding"/>
    <property type="evidence" value="ECO:0007669"/>
    <property type="project" value="InterPro"/>
</dbReference>
<evidence type="ECO:0000256" key="4">
    <source>
        <dbReference type="ARBA" id="ARBA00023054"/>
    </source>
</evidence>
<dbReference type="InterPro" id="IPR006447">
    <property type="entry name" value="Myb_dom_plants"/>
</dbReference>
<protein>
    <recommendedName>
        <fullName evidence="8">HTH myb-type domain-containing protein</fullName>
    </recommendedName>
</protein>
<dbReference type="PROSITE" id="PS51294">
    <property type="entry name" value="HTH_MYB"/>
    <property type="match status" value="1"/>
</dbReference>
<dbReference type="NCBIfam" id="TIGR01557">
    <property type="entry name" value="myb_SHAQKYF"/>
    <property type="match status" value="1"/>
</dbReference>
<dbReference type="GO" id="GO:0003700">
    <property type="term" value="F:DNA-binding transcription factor activity"/>
    <property type="evidence" value="ECO:0007669"/>
    <property type="project" value="InterPro"/>
</dbReference>